<dbReference type="InterPro" id="IPR033132">
    <property type="entry name" value="GH_1_N_CS"/>
</dbReference>
<evidence type="ECO:0000256" key="3">
    <source>
        <dbReference type="ARBA" id="ARBA00023295"/>
    </source>
</evidence>
<dbReference type="InterPro" id="IPR001360">
    <property type="entry name" value="Glyco_hydro_1"/>
</dbReference>
<keyword evidence="3" id="KW-0326">Glycosidase</keyword>
<protein>
    <submittedName>
        <fullName evidence="5">Glycoside hydrolase family 1 protein</fullName>
    </submittedName>
</protein>
<evidence type="ECO:0000256" key="1">
    <source>
        <dbReference type="ARBA" id="ARBA00010838"/>
    </source>
</evidence>
<gene>
    <name evidence="5" type="ORF">ENU21_01845</name>
</gene>
<dbReference type="PRINTS" id="PR00131">
    <property type="entry name" value="GLHYDRLASE1"/>
</dbReference>
<dbReference type="Pfam" id="PF00232">
    <property type="entry name" value="Glyco_hydro_1"/>
    <property type="match status" value="1"/>
</dbReference>
<evidence type="ECO:0000256" key="2">
    <source>
        <dbReference type="ARBA" id="ARBA00022801"/>
    </source>
</evidence>
<dbReference type="Gene3D" id="3.20.20.80">
    <property type="entry name" value="Glycosidases"/>
    <property type="match status" value="1"/>
</dbReference>
<accession>A0A7C4D275</accession>
<comment type="similarity">
    <text evidence="1 4">Belongs to the glycosyl hydrolase 1 family.</text>
</comment>
<dbReference type="GO" id="GO:0005975">
    <property type="term" value="P:carbohydrate metabolic process"/>
    <property type="evidence" value="ECO:0007669"/>
    <property type="project" value="InterPro"/>
</dbReference>
<dbReference type="PANTHER" id="PTHR10353:SF209">
    <property type="entry name" value="GALACTOLIPID GALACTOSYLTRANSFERASE SFR2, CHLOROPLASTIC"/>
    <property type="match status" value="1"/>
</dbReference>
<proteinExistence type="inferred from homology"/>
<evidence type="ECO:0000256" key="4">
    <source>
        <dbReference type="RuleBase" id="RU003690"/>
    </source>
</evidence>
<keyword evidence="2 5" id="KW-0378">Hydrolase</keyword>
<dbReference type="PANTHER" id="PTHR10353">
    <property type="entry name" value="GLYCOSYL HYDROLASE"/>
    <property type="match status" value="1"/>
</dbReference>
<sequence>MIEFPGGFRWGVSLSGFQFEMGDFYNRYIDTNTDWWHWVRDAHNVSSRLVSGDLPEDGVNYFGLYKVDHENAVWLGLNIYRIGVEWSRVFPHPTWFVEVDVEHDGNGFVKEVKITKETLEKLDRIANEDAISIYREIILDLRRRGIKVVVNLLHFTLPYWLHNPVRARSTNLARGPNGLIEDAFPVEFAKYAAYLAYKLGDLVDAWSTMNEPMVPIELGYMAPHSGFPPGVNRPDVVPKAFANTVIAHALAYKQIKRFDSVKADPDSRDSAEVGIIHNFIPAYPIDESSGAASEHQVYFHNYMLLEAVTRGKVDVGLDEKTFVTLPSAAGTLDWLGVNYYTRIVIKKKDRAPLPVLDFEAIPGYGYACVPFSTSKAGRWCDGMGWEMFPEGLTESLHMAYRYSKNLYITENGTSDPRDVSRAKYTVSHLYATYRAIEQGLRVHGYLHWSIIDNYEWAHGFRQKFGLFEVDLITKERKPRHSAKIFREIATSNSIKADYLNMVIYEERPPGDIL</sequence>
<comment type="caution">
    <text evidence="5">The sequence shown here is derived from an EMBL/GenBank/DDBJ whole genome shotgun (WGS) entry which is preliminary data.</text>
</comment>
<evidence type="ECO:0000313" key="5">
    <source>
        <dbReference type="EMBL" id="HGM46482.1"/>
    </source>
</evidence>
<organism evidence="5">
    <name type="scientific">Thermofilum pendens</name>
    <dbReference type="NCBI Taxonomy" id="2269"/>
    <lineage>
        <taxon>Archaea</taxon>
        <taxon>Thermoproteota</taxon>
        <taxon>Thermoprotei</taxon>
        <taxon>Thermofilales</taxon>
        <taxon>Thermofilaceae</taxon>
        <taxon>Thermofilum</taxon>
    </lineage>
</organism>
<dbReference type="AlphaFoldDB" id="A0A7C4D275"/>
<dbReference type="InterPro" id="IPR053427">
    <property type="entry name" value="Beta-galactosidase"/>
</dbReference>
<dbReference type="PROSITE" id="PS00653">
    <property type="entry name" value="GLYCOSYL_HYDROL_F1_2"/>
    <property type="match status" value="1"/>
</dbReference>
<dbReference type="NCBIfam" id="NF041004">
    <property type="entry name" value="Beta_gal_BgaS"/>
    <property type="match status" value="1"/>
</dbReference>
<name>A0A7C4D275_THEPE</name>
<reference evidence="5" key="1">
    <citation type="journal article" date="2020" name="mSystems">
        <title>Genome- and Community-Level Interaction Insights into Carbon Utilization and Element Cycling Functions of Hydrothermarchaeota in Hydrothermal Sediment.</title>
        <authorList>
            <person name="Zhou Z."/>
            <person name="Liu Y."/>
            <person name="Xu W."/>
            <person name="Pan J."/>
            <person name="Luo Z.H."/>
            <person name="Li M."/>
        </authorList>
    </citation>
    <scope>NUCLEOTIDE SEQUENCE</scope>
    <source>
        <strain evidence="5">SpSt-649</strain>
    </source>
</reference>
<dbReference type="SUPFAM" id="SSF51445">
    <property type="entry name" value="(Trans)glycosidases"/>
    <property type="match status" value="1"/>
</dbReference>
<dbReference type="EMBL" id="DTBQ01000054">
    <property type="protein sequence ID" value="HGM46482.1"/>
    <property type="molecule type" value="Genomic_DNA"/>
</dbReference>
<dbReference type="InterPro" id="IPR017853">
    <property type="entry name" value="GH"/>
</dbReference>
<dbReference type="GO" id="GO:0008422">
    <property type="term" value="F:beta-glucosidase activity"/>
    <property type="evidence" value="ECO:0007669"/>
    <property type="project" value="TreeGrafter"/>
</dbReference>